<accession>A0AA36B8H6</accession>
<dbReference type="PANTHER" id="PTHR23287">
    <property type="entry name" value="RUBY-EYE2-LIKE PROTEIN"/>
    <property type="match status" value="1"/>
</dbReference>
<feature type="domain" description="HPS5-like beta-propeller" evidence="2">
    <location>
        <begin position="204"/>
        <end position="510"/>
    </location>
</feature>
<dbReference type="SMART" id="SM00706">
    <property type="entry name" value="TECPR"/>
    <property type="match status" value="9"/>
</dbReference>
<gene>
    <name evidence="3" type="ORF">OCTVUL_1B002474</name>
</gene>
<feature type="compositionally biased region" description="Low complexity" evidence="1">
    <location>
        <begin position="603"/>
        <end position="626"/>
    </location>
</feature>
<feature type="region of interest" description="Disordered" evidence="1">
    <location>
        <begin position="908"/>
        <end position="1016"/>
    </location>
</feature>
<dbReference type="GO" id="GO:0032527">
    <property type="term" value="P:protein exit from endoplasmic reticulum"/>
    <property type="evidence" value="ECO:0007669"/>
    <property type="project" value="TreeGrafter"/>
</dbReference>
<dbReference type="SUPFAM" id="SSF50978">
    <property type="entry name" value="WD40 repeat-like"/>
    <property type="match status" value="1"/>
</dbReference>
<feature type="compositionally biased region" description="Polar residues" evidence="1">
    <location>
        <begin position="997"/>
        <end position="1016"/>
    </location>
</feature>
<feature type="compositionally biased region" description="Polar residues" evidence="1">
    <location>
        <begin position="968"/>
        <end position="977"/>
    </location>
</feature>
<name>A0AA36B8H6_OCTVU</name>
<dbReference type="PANTHER" id="PTHR23287:SF16">
    <property type="entry name" value="TECTONIN BETA-PROPELLER REPEAT-CONTAINING PROTEIN 2"/>
    <property type="match status" value="1"/>
</dbReference>
<dbReference type="Proteomes" id="UP001162480">
    <property type="component" value="Chromosome 11"/>
</dbReference>
<evidence type="ECO:0000313" key="3">
    <source>
        <dbReference type="EMBL" id="CAI9729780.1"/>
    </source>
</evidence>
<reference evidence="3" key="1">
    <citation type="submission" date="2023-08" db="EMBL/GenBank/DDBJ databases">
        <authorList>
            <person name="Alioto T."/>
            <person name="Alioto T."/>
            <person name="Gomez Garrido J."/>
        </authorList>
    </citation>
    <scope>NUCLEOTIDE SEQUENCE</scope>
</reference>
<feature type="region of interest" description="Disordered" evidence="1">
    <location>
        <begin position="835"/>
        <end position="865"/>
    </location>
</feature>
<feature type="region of interest" description="Disordered" evidence="1">
    <location>
        <begin position="64"/>
        <end position="111"/>
    </location>
</feature>
<dbReference type="Pfam" id="PF06462">
    <property type="entry name" value="Hyd_WA"/>
    <property type="match status" value="1"/>
</dbReference>
<dbReference type="Pfam" id="PF23756">
    <property type="entry name" value="Beta-prop_HPS5"/>
    <property type="match status" value="1"/>
</dbReference>
<evidence type="ECO:0000313" key="4">
    <source>
        <dbReference type="Proteomes" id="UP001162480"/>
    </source>
</evidence>
<feature type="compositionally biased region" description="Low complexity" evidence="1">
    <location>
        <begin position="840"/>
        <end position="851"/>
    </location>
</feature>
<dbReference type="InterPro" id="IPR006624">
    <property type="entry name" value="Beta-propeller_rpt_TECPR"/>
</dbReference>
<dbReference type="InterPro" id="IPR056499">
    <property type="entry name" value="Beta-prop_HPS5-like"/>
</dbReference>
<dbReference type="Gene3D" id="2.130.10.10">
    <property type="entry name" value="YVTN repeat-like/Quinoprotein amine dehydrogenase"/>
    <property type="match status" value="1"/>
</dbReference>
<feature type="compositionally biased region" description="Polar residues" evidence="1">
    <location>
        <begin position="1079"/>
        <end position="1098"/>
    </location>
</feature>
<feature type="compositionally biased region" description="Basic and acidic residues" evidence="1">
    <location>
        <begin position="635"/>
        <end position="648"/>
    </location>
</feature>
<evidence type="ECO:0000256" key="1">
    <source>
        <dbReference type="SAM" id="MobiDB-lite"/>
    </source>
</evidence>
<keyword evidence="4" id="KW-1185">Reference proteome</keyword>
<dbReference type="EMBL" id="OX597824">
    <property type="protein sequence ID" value="CAI9729780.1"/>
    <property type="molecule type" value="Genomic_DNA"/>
</dbReference>
<dbReference type="GO" id="GO:0005737">
    <property type="term" value="C:cytoplasm"/>
    <property type="evidence" value="ECO:0007669"/>
    <property type="project" value="GOC"/>
</dbReference>
<feature type="region of interest" description="Disordered" evidence="1">
    <location>
        <begin position="1127"/>
        <end position="1170"/>
    </location>
</feature>
<evidence type="ECO:0000259" key="2">
    <source>
        <dbReference type="Pfam" id="PF23756"/>
    </source>
</evidence>
<feature type="compositionally biased region" description="Polar residues" evidence="1">
    <location>
        <begin position="908"/>
        <end position="934"/>
    </location>
</feature>
<proteinExistence type="predicted"/>
<dbReference type="Pfam" id="PF19193">
    <property type="entry name" value="Tectonin"/>
    <property type="match status" value="2"/>
</dbReference>
<protein>
    <submittedName>
        <fullName evidence="3">Beta-propeller repeat-containing 2-like isoform X1</fullName>
    </submittedName>
</protein>
<organism evidence="3 4">
    <name type="scientific">Octopus vulgaris</name>
    <name type="common">Common octopus</name>
    <dbReference type="NCBI Taxonomy" id="6645"/>
    <lineage>
        <taxon>Eukaryota</taxon>
        <taxon>Metazoa</taxon>
        <taxon>Spiralia</taxon>
        <taxon>Lophotrochozoa</taxon>
        <taxon>Mollusca</taxon>
        <taxon>Cephalopoda</taxon>
        <taxon>Coleoidea</taxon>
        <taxon>Octopodiformes</taxon>
        <taxon>Octopoda</taxon>
        <taxon>Incirrata</taxon>
        <taxon>Octopodidae</taxon>
        <taxon>Octopus</taxon>
    </lineage>
</organism>
<feature type="region of interest" description="Disordered" evidence="1">
    <location>
        <begin position="576"/>
        <end position="658"/>
    </location>
</feature>
<feature type="compositionally biased region" description="Low complexity" evidence="1">
    <location>
        <begin position="97"/>
        <end position="111"/>
    </location>
</feature>
<sequence length="1779" mass="197271">MASHSKDGSHPAGTGAVCDSMDRLGDVWQPLAMDDQGGSSQEKCWTTTATATATIPIPTRTIAISPSSTATGSMEGQSTDHHYNLHHNYPLTSVQMSSSPPLSSSPPSLSSSSSSSLLYQSRCRSASSSSVGTVAAASSYPYSHAAHSGGSSIGLTRTTTTTSVASTLLYENPELREHEPMTGLLGLIPSKALKGMFNECELLLTCIAASGEYICLGTNVGLVFMFNRKKRCLERLRCEKNDELVTCVKIQHGIDYQVAAGTSMGGLYMFNIPSDLVANRKLPQRFSVQDVHSTPLTCLEWSPNGMKLFSGDKKGVVVCTEVDFQKGRCQSSVLLTEFLSEIVQLSYFQRALLVSTSMRALICRTDRDNEIIQVGQKKRKIPGNYGACFIPMLCKLADAQLYAGRPGQRVWMSNIDGVVQATHIFKHLTTDCREIPLLHYDHYHSTDNLAVTDQQFGHLCPYGDSRQIVTWNKKALFLLDPEKNVVIGKQDQFGHIIDVAINSKEIFVLTRTSSRQVIRISPQPECQRYKVGLTVNITAANASKNEDEYRNRSNSPIHFLPANIFGIIRPKESKYSPSAYSRKSSEPKSSEFQLPTEARSRTRSLSSQDDLNRSSDSNSSQRTSLDFAKSMFQPIEKRGKSDTSKESVSKSPRTVLPPLITLPSDDIIQLELFSQAIDNDSGYDPHTANEEICTGIAATELIGADAMSEDKGGSAAEPVSHSERKNSKMLVRRSFVDRIDMSNYDDNEIVFKSKTKKKKHGSGIKSKKRFSCIETTSQLSDTCSVDSLEISATPNSVCDNIKASSSNLQHKTLTNNSFEPSLNLSDQLVLTATSPGSCQSLSSTDNSSATSPENPENFTDSDENLIPPSLPVITCCRSVEKETDETLMKFKETKVVKSEPIRTDIASDNTSLKAELNNSSAEKTQSLPRNTVQIDNDEGNKGIQENTTKIFVQDLSSSSDSSPLGETPVSSSTGSNKLSEDRKTAAPLSRRNEPIKSASSPQLSSENTSESEQPECNNSLHVCTVADKALSPLEKIVDSTGNMTLENGENVSYYTESNDANETARYDFDSPNHCPRPANLSTDVNPSPQQLTHETSSKPPFHRSESADSTTEEDFYRMYRSSSSVSFLESPLQPSNNGVTHLSSSDNKSSSAFTNSKNLSKLQEQEKDRKNEVLPKQILLPKLVNSWLVWSVPENIHSLSATHSHIWYTDRSENLFYRQTDSMSGAWHKVDLYAHQIAVSRSGNIFWRLYQNTVYVAIGVSARKPEGKKQVEAIRDVSYIAVDNDCGWYIKVNGEIAVHKKLSRERPAYRSQKIPCEYNLIQLACLNQVIWGLTKEGQLVCRAGVSDQHPEGDEWCKYEGPSNWHVPEMMNIALGDNNIGWCVDTQGRVWFCTNVTREHPFGQGMWYQVAFSDYFMMDPTMTDMMRSVAERLDPQKLSQLLISPRGGGLIAATHVGTWFVPSYRNVIQVCKSIMQGHHWTITPPLGMAISSSWRLVSAGAYTEEHEYIWAQHVNGEMVIFSPEARHFKMVSQPSITNHFICISASEDSLWGLATNGTIYVRSAVRSSCPEGINWVRLDLEQLGNNFFTHLSCGSDCIWAVDNKGSVYHKFGVHPPSHTVFTPVWLQVDPEPNGICFTQVIAGPENWMVWAIDNRKQVYMRDGISDKMSIGTKWCQITGTPANQLSISKLTVWALNPEGEILHRLGVSIANRGGDYWKKIPGVFSFLSASPSNELWAISKELQLYRHHTKFIYRKRQSAMPAAPADLLDQSTMEDDWEIV</sequence>
<dbReference type="InterPro" id="IPR036322">
    <property type="entry name" value="WD40_repeat_dom_sf"/>
</dbReference>
<dbReference type="InterPro" id="IPR015943">
    <property type="entry name" value="WD40/YVTN_repeat-like_dom_sf"/>
</dbReference>
<feature type="compositionally biased region" description="Basic and acidic residues" evidence="1">
    <location>
        <begin position="978"/>
        <end position="994"/>
    </location>
</feature>
<feature type="region of interest" description="Disordered" evidence="1">
    <location>
        <begin position="1063"/>
        <end position="1112"/>
    </location>
</feature>
<feature type="compositionally biased region" description="Polar residues" evidence="1">
    <location>
        <begin position="1132"/>
        <end position="1162"/>
    </location>
</feature>